<comment type="caution">
    <text evidence="1">The sequence shown here is derived from an EMBL/GenBank/DDBJ whole genome shotgun (WGS) entry which is preliminary data.</text>
</comment>
<sequence>MLIFKNKYDLDRLTPDHSFNRFIREHFGKTGHLQGYLVLIEEGDTHIHLPELKGRLAEIPWEGVSRLGSWFHAVYLTNNEFAIEFLIPDRPWLSSAIRANLEAHLSEL</sequence>
<dbReference type="Proteomes" id="UP000632828">
    <property type="component" value="Unassembled WGS sequence"/>
</dbReference>
<accession>A0A8J6QSG9</accession>
<organism evidence="1 2">
    <name type="scientific">Pelovirga terrestris</name>
    <dbReference type="NCBI Taxonomy" id="2771352"/>
    <lineage>
        <taxon>Bacteria</taxon>
        <taxon>Pseudomonadati</taxon>
        <taxon>Thermodesulfobacteriota</taxon>
        <taxon>Desulfuromonadia</taxon>
        <taxon>Geobacterales</taxon>
        <taxon>Geobacteraceae</taxon>
        <taxon>Pelovirga</taxon>
    </lineage>
</organism>
<keyword evidence="2" id="KW-1185">Reference proteome</keyword>
<evidence type="ECO:0000313" key="2">
    <source>
        <dbReference type="Proteomes" id="UP000632828"/>
    </source>
</evidence>
<dbReference type="EMBL" id="JACWUN010000018">
    <property type="protein sequence ID" value="MBD1401663.1"/>
    <property type="molecule type" value="Genomic_DNA"/>
</dbReference>
<proteinExistence type="predicted"/>
<name>A0A8J6QSG9_9BACT</name>
<dbReference type="RefSeq" id="WP_191157480.1">
    <property type="nucleotide sequence ID" value="NZ_JACWUN010000018.1"/>
</dbReference>
<protein>
    <submittedName>
        <fullName evidence="1">Uncharacterized protein</fullName>
    </submittedName>
</protein>
<reference evidence="1" key="1">
    <citation type="submission" date="2020-09" db="EMBL/GenBank/DDBJ databases">
        <title>Pelobacter alkaliphilus sp. nov., a novel anaerobic arsenate-reducing bacterium from terrestrial mud volcano.</title>
        <authorList>
            <person name="Khomyakova M.A."/>
            <person name="Merkel A.Y."/>
            <person name="Slobodkin A.I."/>
        </authorList>
    </citation>
    <scope>NUCLEOTIDE SEQUENCE</scope>
    <source>
        <strain evidence="1">M08fum</strain>
    </source>
</reference>
<gene>
    <name evidence="1" type="ORF">ICT70_13430</name>
</gene>
<dbReference type="AlphaFoldDB" id="A0A8J6QSG9"/>
<evidence type="ECO:0000313" key="1">
    <source>
        <dbReference type="EMBL" id="MBD1401663.1"/>
    </source>
</evidence>